<proteinExistence type="predicted"/>
<accession>B2TPQ2</accession>
<organism evidence="2">
    <name type="scientific">Clostridium botulinum (strain Eklund 17B / Type B)</name>
    <dbReference type="NCBI Taxonomy" id="935198"/>
    <lineage>
        <taxon>Bacteria</taxon>
        <taxon>Bacillati</taxon>
        <taxon>Bacillota</taxon>
        <taxon>Clostridia</taxon>
        <taxon>Eubacteriales</taxon>
        <taxon>Clostridiaceae</taxon>
        <taxon>Clostridium</taxon>
    </lineage>
</organism>
<keyword evidence="1" id="KW-0812">Transmembrane</keyword>
<gene>
    <name evidence="2" type="ordered locus">CLL_A3023</name>
</gene>
<dbReference type="AlphaFoldDB" id="B2TPQ2"/>
<protein>
    <submittedName>
        <fullName evidence="2">Uncharacterized protein</fullName>
    </submittedName>
</protein>
<reference evidence="2" key="2">
    <citation type="submission" date="2009-08" db="EMBL/GenBank/DDBJ databases">
        <authorList>
            <person name="Shrivastava S."/>
            <person name="Brinkac L.M."/>
            <person name="Dodson R.J."/>
            <person name="Harkins D.M."/>
            <person name="Durkin A.S."/>
            <person name="Sutton G."/>
        </authorList>
    </citation>
    <scope>NUCLEOTIDE SEQUENCE</scope>
    <source>
        <strain evidence="2">Eklund 17B</strain>
    </source>
</reference>
<dbReference type="HOGENOM" id="CLU_3151142_0_0_9"/>
<evidence type="ECO:0000313" key="2">
    <source>
        <dbReference type="EMBL" id="ACD22437.1"/>
    </source>
</evidence>
<reference evidence="2" key="1">
    <citation type="submission" date="2009-06" db="EMBL/GenBank/DDBJ databases">
        <authorList>
            <consortium name="US DOE Joint Genome Institute (JGI-PGF)"/>
            <person name="Lucas S."/>
            <person name="Copeland A."/>
            <person name="Lapidus A."/>
            <person name="Glavina del Rio T."/>
            <person name="Dalin E."/>
            <person name="Tice H."/>
            <person name="Bruce D."/>
            <person name="Goodwin L."/>
            <person name="Pitluck S."/>
            <person name="Kyrpides N."/>
            <person name="Mavromatis K."/>
            <person name="Ivanova N."/>
            <person name="Saunders E."/>
            <person name="Brettin T."/>
            <person name="Detter J.C."/>
            <person name="Han C."/>
            <person name="Larimer F."/>
            <person name="Land M."/>
            <person name="Hauser L."/>
            <person name="Markowitz V."/>
            <person name="Cheng J.-F."/>
            <person name="Hugenholtz P."/>
            <person name="Woyke T."/>
            <person name="Wu D."/>
            <person name="Gronow S."/>
            <person name="Klenk H.-P."/>
            <person name="Eisen J.A."/>
        </authorList>
    </citation>
    <scope>NUCLEOTIDE SEQUENCE</scope>
    <source>
        <strain evidence="2">Eklund 17B</strain>
    </source>
</reference>
<sequence>MVILSVSGIYLAKILDLSMKNLNILITIIKFYIIISIFDLRYILVENL</sequence>
<feature type="transmembrane region" description="Helical" evidence="1">
    <location>
        <begin position="21"/>
        <end position="44"/>
    </location>
</feature>
<dbReference type="EMBL" id="CP001056">
    <property type="protein sequence ID" value="ACD22437.1"/>
    <property type="molecule type" value="Genomic_DNA"/>
</dbReference>
<name>B2TPQ2_CLOBB</name>
<evidence type="ECO:0000256" key="1">
    <source>
        <dbReference type="SAM" id="Phobius"/>
    </source>
</evidence>
<keyword evidence="1" id="KW-1133">Transmembrane helix</keyword>
<keyword evidence="1" id="KW-0472">Membrane</keyword>
<dbReference type="KEGG" id="cbk:CLL_A3023"/>